<dbReference type="InterPro" id="IPR036179">
    <property type="entry name" value="Ig-like_dom_sf"/>
</dbReference>
<organism evidence="6 7">
    <name type="scientific">Amphilophus citrinellus</name>
    <name type="common">Midas cichlid</name>
    <name type="synonym">Cichlasoma citrinellum</name>
    <dbReference type="NCBI Taxonomy" id="61819"/>
    <lineage>
        <taxon>Eukaryota</taxon>
        <taxon>Metazoa</taxon>
        <taxon>Chordata</taxon>
        <taxon>Craniata</taxon>
        <taxon>Vertebrata</taxon>
        <taxon>Euteleostomi</taxon>
        <taxon>Actinopterygii</taxon>
        <taxon>Neopterygii</taxon>
        <taxon>Teleostei</taxon>
        <taxon>Neoteleostei</taxon>
        <taxon>Acanthomorphata</taxon>
        <taxon>Ovalentaria</taxon>
        <taxon>Cichlomorphae</taxon>
        <taxon>Cichliformes</taxon>
        <taxon>Cichlidae</taxon>
        <taxon>New World cichlids</taxon>
        <taxon>Cichlasomatinae</taxon>
        <taxon>Heroini</taxon>
        <taxon>Amphilophus</taxon>
    </lineage>
</organism>
<feature type="domain" description="Ig-like" evidence="5">
    <location>
        <begin position="133"/>
        <end position="227"/>
    </location>
</feature>
<dbReference type="SUPFAM" id="SSF48726">
    <property type="entry name" value="Immunoglobulin"/>
    <property type="match status" value="1"/>
</dbReference>
<evidence type="ECO:0000313" key="6">
    <source>
        <dbReference type="Ensembl" id="ENSACIP00000031302.1"/>
    </source>
</evidence>
<reference evidence="6" key="2">
    <citation type="submission" date="2025-09" db="UniProtKB">
        <authorList>
            <consortium name="Ensembl"/>
        </authorList>
    </citation>
    <scope>IDENTIFICATION</scope>
</reference>
<dbReference type="Ensembl" id="ENSACIT00000032122.1">
    <property type="protein sequence ID" value="ENSACIP00000031302.1"/>
    <property type="gene ID" value="ENSACIG00000024187.1"/>
</dbReference>
<evidence type="ECO:0000256" key="3">
    <source>
        <dbReference type="ARBA" id="ARBA00023319"/>
    </source>
</evidence>
<feature type="signal peptide" evidence="4">
    <location>
        <begin position="1"/>
        <end position="30"/>
    </location>
</feature>
<evidence type="ECO:0000256" key="2">
    <source>
        <dbReference type="ARBA" id="ARBA00023136"/>
    </source>
</evidence>
<dbReference type="InterPro" id="IPR053896">
    <property type="entry name" value="BTN3A2-like_Ig-C"/>
</dbReference>
<dbReference type="GO" id="GO:0050852">
    <property type="term" value="P:T cell receptor signaling pathway"/>
    <property type="evidence" value="ECO:0007669"/>
    <property type="project" value="TreeGrafter"/>
</dbReference>
<dbReference type="InterPro" id="IPR013783">
    <property type="entry name" value="Ig-like_fold"/>
</dbReference>
<accession>A0A3Q0TGM3</accession>
<dbReference type="GeneTree" id="ENSGT00940000177543"/>
<dbReference type="GO" id="GO:0001817">
    <property type="term" value="P:regulation of cytokine production"/>
    <property type="evidence" value="ECO:0007669"/>
    <property type="project" value="TreeGrafter"/>
</dbReference>
<keyword evidence="7" id="KW-1185">Reference proteome</keyword>
<keyword evidence="2" id="KW-0472">Membrane</keyword>
<proteinExistence type="predicted"/>
<dbReference type="PANTHER" id="PTHR24100">
    <property type="entry name" value="BUTYROPHILIN"/>
    <property type="match status" value="1"/>
</dbReference>
<evidence type="ECO:0000259" key="5">
    <source>
        <dbReference type="PROSITE" id="PS50835"/>
    </source>
</evidence>
<dbReference type="Pfam" id="PF22705">
    <property type="entry name" value="C2-set_3"/>
    <property type="match status" value="1"/>
</dbReference>
<name>A0A3Q0TGM3_AMPCI</name>
<keyword evidence="3" id="KW-0393">Immunoglobulin domain</keyword>
<dbReference type="AlphaFoldDB" id="A0A3Q0TGM3"/>
<sequence length="274" mass="29893">MNSPRGQLQFSKALMMISVLGGLFLCRAAANISADLEETKSKDRSFIWTKTNADANLISLSDQNDTESLHYYKNGRENLDHQSLSFKNRTRIFPKELPSGNLSLLINPPKFLNESFSASHFFGGLSEMTSCSPLSSVPYHTPTLEVDTETMSAACSIQGGFPAPEIQWLLRHNGSHQSVESRSVHTTMLQNSHSRLFSSHSTLRIPAGAHEAVSCLSHNPILNRTVSATHTFNKGTFNITQNETAALTWRSDSSCCGSSNSSAAAVTHSTVADT</sequence>
<keyword evidence="4" id="KW-0732">Signal</keyword>
<dbReference type="PROSITE" id="PS50835">
    <property type="entry name" value="IG_LIKE"/>
    <property type="match status" value="1"/>
</dbReference>
<dbReference type="GO" id="GO:0005102">
    <property type="term" value="F:signaling receptor binding"/>
    <property type="evidence" value="ECO:0007669"/>
    <property type="project" value="TreeGrafter"/>
</dbReference>
<evidence type="ECO:0000256" key="4">
    <source>
        <dbReference type="SAM" id="SignalP"/>
    </source>
</evidence>
<comment type="subcellular location">
    <subcellularLocation>
        <location evidence="1">Membrane</location>
    </subcellularLocation>
</comment>
<dbReference type="InterPro" id="IPR050504">
    <property type="entry name" value="IgSF_BTN/MOG"/>
</dbReference>
<evidence type="ECO:0000256" key="1">
    <source>
        <dbReference type="ARBA" id="ARBA00004370"/>
    </source>
</evidence>
<reference evidence="6" key="1">
    <citation type="submission" date="2025-08" db="UniProtKB">
        <authorList>
            <consortium name="Ensembl"/>
        </authorList>
    </citation>
    <scope>IDENTIFICATION</scope>
</reference>
<dbReference type="Proteomes" id="UP000261340">
    <property type="component" value="Unplaced"/>
</dbReference>
<dbReference type="InterPro" id="IPR007110">
    <property type="entry name" value="Ig-like_dom"/>
</dbReference>
<dbReference type="GO" id="GO:0009897">
    <property type="term" value="C:external side of plasma membrane"/>
    <property type="evidence" value="ECO:0007669"/>
    <property type="project" value="TreeGrafter"/>
</dbReference>
<protein>
    <recommendedName>
        <fullName evidence="5">Ig-like domain-containing protein</fullName>
    </recommendedName>
</protein>
<dbReference type="Gene3D" id="2.60.40.10">
    <property type="entry name" value="Immunoglobulins"/>
    <property type="match status" value="2"/>
</dbReference>
<evidence type="ECO:0000313" key="7">
    <source>
        <dbReference type="Proteomes" id="UP000261340"/>
    </source>
</evidence>
<feature type="chain" id="PRO_5018786221" description="Ig-like domain-containing protein" evidence="4">
    <location>
        <begin position="31"/>
        <end position="274"/>
    </location>
</feature>